<dbReference type="AlphaFoldDB" id="A0A2W0CDD3"/>
<dbReference type="PROSITE" id="PS50932">
    <property type="entry name" value="HTH_LACI_2"/>
    <property type="match status" value="1"/>
</dbReference>
<dbReference type="CDD" id="cd06289">
    <property type="entry name" value="PBP1_MalI-like"/>
    <property type="match status" value="1"/>
</dbReference>
<dbReference type="RefSeq" id="WP_110822764.1">
    <property type="nucleotide sequence ID" value="NZ_PRLG01000032.1"/>
</dbReference>
<evidence type="ECO:0000256" key="3">
    <source>
        <dbReference type="ARBA" id="ARBA00023125"/>
    </source>
</evidence>
<dbReference type="InterPro" id="IPR000843">
    <property type="entry name" value="HTH_LacI"/>
</dbReference>
<sequence>MKSTNSKKRVTLKDVAEHAGVSTTTASLVVRNNPRIPQATRAKVLSSIEELGYIYDRVAANMRSQSSNLIGVIVTNIANKFISEFLIGAQDKLEEFGYTVLLGTTSDNATKQQNLISTMVEHRIDGLILNPSSISLEKTVKQLNNLKIPLVLANREMYNIHADYAGIDYEEGTYLAITHLAKKGHRRIAFLGGIKESSTWTRRMDGYRKAFMDHNLELEESIIIASDPTSEGGEEAANVLLRLPNPPTAIFCFSDLIAFGVMKVLTREGKVVGRDVDVVGFDNIPDAENYHPPLTTVSSFPKSIGIQAAKLLHSKIIGESEGLQRIILKPELVVRETSK</sequence>
<dbReference type="PANTHER" id="PTHR30146:SF148">
    <property type="entry name" value="HTH-TYPE TRANSCRIPTIONAL REPRESSOR PURR-RELATED"/>
    <property type="match status" value="1"/>
</dbReference>
<dbReference type="PANTHER" id="PTHR30146">
    <property type="entry name" value="LACI-RELATED TRANSCRIPTIONAL REPRESSOR"/>
    <property type="match status" value="1"/>
</dbReference>
<dbReference type="EMBL" id="PRLG01000032">
    <property type="protein sequence ID" value="PYY25778.1"/>
    <property type="molecule type" value="Genomic_DNA"/>
</dbReference>
<dbReference type="GO" id="GO:0003700">
    <property type="term" value="F:DNA-binding transcription factor activity"/>
    <property type="evidence" value="ECO:0007669"/>
    <property type="project" value="TreeGrafter"/>
</dbReference>
<name>A0A2W0CDD3_9BACL</name>
<dbReference type="InterPro" id="IPR028082">
    <property type="entry name" value="Peripla_BP_I"/>
</dbReference>
<proteinExistence type="predicted"/>
<evidence type="ECO:0000256" key="4">
    <source>
        <dbReference type="ARBA" id="ARBA00023163"/>
    </source>
</evidence>
<gene>
    <name evidence="6" type="ORF">PIL02S_06355</name>
</gene>
<feature type="domain" description="HTH lacI-type" evidence="5">
    <location>
        <begin position="10"/>
        <end position="64"/>
    </location>
</feature>
<reference evidence="6 7" key="1">
    <citation type="submission" date="2018-01" db="EMBL/GenBank/DDBJ databases">
        <title>Genome sequence of the PGP bacterium Paenibacillus illinoisensis E3.</title>
        <authorList>
            <person name="Rolli E."/>
            <person name="Marasco R."/>
            <person name="Bessem C."/>
            <person name="Michoud G."/>
            <person name="Gaiarsa S."/>
            <person name="Borin S."/>
            <person name="Daffonchio D."/>
        </authorList>
    </citation>
    <scope>NUCLEOTIDE SEQUENCE [LARGE SCALE GENOMIC DNA]</scope>
    <source>
        <strain evidence="6 7">E3</strain>
    </source>
</reference>
<protein>
    <submittedName>
        <fullName evidence="6">LacI family transcriptional regulator</fullName>
    </submittedName>
</protein>
<dbReference type="Gene3D" id="1.10.260.40">
    <property type="entry name" value="lambda repressor-like DNA-binding domains"/>
    <property type="match status" value="1"/>
</dbReference>
<keyword evidence="3" id="KW-0238">DNA-binding</keyword>
<accession>A0A2W0CDD3</accession>
<evidence type="ECO:0000256" key="1">
    <source>
        <dbReference type="ARBA" id="ARBA00022491"/>
    </source>
</evidence>
<keyword evidence="1" id="KW-0678">Repressor</keyword>
<organism evidence="6 7">
    <name type="scientific">Paenibacillus illinoisensis</name>
    <dbReference type="NCBI Taxonomy" id="59845"/>
    <lineage>
        <taxon>Bacteria</taxon>
        <taxon>Bacillati</taxon>
        <taxon>Bacillota</taxon>
        <taxon>Bacilli</taxon>
        <taxon>Bacillales</taxon>
        <taxon>Paenibacillaceae</taxon>
        <taxon>Paenibacillus</taxon>
    </lineage>
</organism>
<dbReference type="InterPro" id="IPR046335">
    <property type="entry name" value="LacI/GalR-like_sensor"/>
</dbReference>
<dbReference type="SUPFAM" id="SSF53822">
    <property type="entry name" value="Periplasmic binding protein-like I"/>
    <property type="match status" value="1"/>
</dbReference>
<dbReference type="PROSITE" id="PS00356">
    <property type="entry name" value="HTH_LACI_1"/>
    <property type="match status" value="1"/>
</dbReference>
<dbReference type="Gene3D" id="3.40.50.2300">
    <property type="match status" value="2"/>
</dbReference>
<dbReference type="InterPro" id="IPR010982">
    <property type="entry name" value="Lambda_DNA-bd_dom_sf"/>
</dbReference>
<keyword evidence="4" id="KW-0804">Transcription</keyword>
<evidence type="ECO:0000259" key="5">
    <source>
        <dbReference type="PROSITE" id="PS50932"/>
    </source>
</evidence>
<dbReference type="CDD" id="cd01392">
    <property type="entry name" value="HTH_LacI"/>
    <property type="match status" value="1"/>
</dbReference>
<dbReference type="OrthoDB" id="9813468at2"/>
<comment type="caution">
    <text evidence="6">The sequence shown here is derived from an EMBL/GenBank/DDBJ whole genome shotgun (WGS) entry which is preliminary data.</text>
</comment>
<dbReference type="Pfam" id="PF13377">
    <property type="entry name" value="Peripla_BP_3"/>
    <property type="match status" value="1"/>
</dbReference>
<dbReference type="GO" id="GO:0000976">
    <property type="term" value="F:transcription cis-regulatory region binding"/>
    <property type="evidence" value="ECO:0007669"/>
    <property type="project" value="TreeGrafter"/>
</dbReference>
<evidence type="ECO:0000313" key="7">
    <source>
        <dbReference type="Proteomes" id="UP000247459"/>
    </source>
</evidence>
<dbReference type="Pfam" id="PF00356">
    <property type="entry name" value="LacI"/>
    <property type="match status" value="1"/>
</dbReference>
<dbReference type="Proteomes" id="UP000247459">
    <property type="component" value="Unassembled WGS sequence"/>
</dbReference>
<dbReference type="SMART" id="SM00354">
    <property type="entry name" value="HTH_LACI"/>
    <property type="match status" value="1"/>
</dbReference>
<keyword evidence="2" id="KW-0805">Transcription regulation</keyword>
<evidence type="ECO:0000313" key="6">
    <source>
        <dbReference type="EMBL" id="PYY25778.1"/>
    </source>
</evidence>
<evidence type="ECO:0000256" key="2">
    <source>
        <dbReference type="ARBA" id="ARBA00023015"/>
    </source>
</evidence>
<dbReference type="SUPFAM" id="SSF47413">
    <property type="entry name" value="lambda repressor-like DNA-binding domains"/>
    <property type="match status" value="1"/>
</dbReference>